<evidence type="ECO:0000256" key="4">
    <source>
        <dbReference type="ARBA" id="ARBA00012483"/>
    </source>
</evidence>
<dbReference type="GO" id="GO:0016567">
    <property type="term" value="P:protein ubiquitination"/>
    <property type="evidence" value="ECO:0007669"/>
    <property type="project" value="UniProtKB-UniPathway"/>
</dbReference>
<feature type="transmembrane region" description="Helical" evidence="16">
    <location>
        <begin position="20"/>
        <end position="41"/>
    </location>
</feature>
<evidence type="ECO:0000313" key="18">
    <source>
        <dbReference type="EMBL" id="GAY56836.1"/>
    </source>
</evidence>
<proteinExistence type="inferred from homology"/>
<comment type="similarity">
    <text evidence="13">Belongs to the RING-type zinc finger family. ATL subfamily.</text>
</comment>
<dbReference type="AlphaFoldDB" id="A0A2H5PWU7"/>
<dbReference type="PROSITE" id="PS50089">
    <property type="entry name" value="ZF_RING_2"/>
    <property type="match status" value="1"/>
</dbReference>
<keyword evidence="9" id="KW-0833">Ubl conjugation pathway</keyword>
<evidence type="ECO:0000256" key="7">
    <source>
        <dbReference type="ARBA" id="ARBA00022723"/>
    </source>
</evidence>
<comment type="catalytic activity">
    <reaction evidence="1">
        <text>S-ubiquitinyl-[E2 ubiquitin-conjugating enzyme]-L-cysteine + [acceptor protein]-L-lysine = [E2 ubiquitin-conjugating enzyme]-L-cysteine + N(6)-ubiquitinyl-[acceptor protein]-L-lysine.</text>
        <dbReference type="EC" id="2.3.2.27"/>
    </reaction>
</comment>
<evidence type="ECO:0000313" key="19">
    <source>
        <dbReference type="Proteomes" id="UP000236630"/>
    </source>
</evidence>
<dbReference type="SMART" id="SM00184">
    <property type="entry name" value="RING"/>
    <property type="match status" value="1"/>
</dbReference>
<dbReference type="Pfam" id="PF13639">
    <property type="entry name" value="zf-RING_2"/>
    <property type="match status" value="1"/>
</dbReference>
<evidence type="ECO:0000256" key="12">
    <source>
        <dbReference type="ARBA" id="ARBA00023136"/>
    </source>
</evidence>
<keyword evidence="6 16" id="KW-0812">Transmembrane</keyword>
<dbReference type="EMBL" id="BDQV01000146">
    <property type="protein sequence ID" value="GAY56836.1"/>
    <property type="molecule type" value="Genomic_DNA"/>
</dbReference>
<sequence length="297" mass="32840">MEGVGSSPSENSGGSFLPHLLISICGITAATLAIVAYHLIVKYLMMRRRLRSERLIISGSSQTLHQFAKGIEEKVLLTIPILAYSAKDCKLFRVDQSECVICLGELEDGEMVRLLPSCRHAFHVPCIGNWLLGHTICPVCRSPVADQPKSTSGEAANLPSDDYNNNDKRNDQERLHRSASSSRVELLHSSDFLGRSVSLATSIEDKQQLLATTLKRSLSMDECSNYVIVRLQNHDHIMSKQEGDDDYDQSCSSSSSFTARSMKQLDRVSSRVVRSFSQLRIGSRSSSTKANGNFLPC</sequence>
<evidence type="ECO:0000256" key="8">
    <source>
        <dbReference type="ARBA" id="ARBA00022771"/>
    </source>
</evidence>
<evidence type="ECO:0000256" key="6">
    <source>
        <dbReference type="ARBA" id="ARBA00022692"/>
    </source>
</evidence>
<evidence type="ECO:0000256" key="14">
    <source>
        <dbReference type="PROSITE-ProRule" id="PRU00175"/>
    </source>
</evidence>
<organism evidence="18 19">
    <name type="scientific">Citrus unshiu</name>
    <name type="common">Satsuma mandarin</name>
    <name type="synonym">Citrus nobilis var. unshiu</name>
    <dbReference type="NCBI Taxonomy" id="55188"/>
    <lineage>
        <taxon>Eukaryota</taxon>
        <taxon>Viridiplantae</taxon>
        <taxon>Streptophyta</taxon>
        <taxon>Embryophyta</taxon>
        <taxon>Tracheophyta</taxon>
        <taxon>Spermatophyta</taxon>
        <taxon>Magnoliopsida</taxon>
        <taxon>eudicotyledons</taxon>
        <taxon>Gunneridae</taxon>
        <taxon>Pentapetalae</taxon>
        <taxon>rosids</taxon>
        <taxon>malvids</taxon>
        <taxon>Sapindales</taxon>
        <taxon>Rutaceae</taxon>
        <taxon>Aurantioideae</taxon>
        <taxon>Citrus</taxon>
    </lineage>
</organism>
<evidence type="ECO:0000256" key="2">
    <source>
        <dbReference type="ARBA" id="ARBA00004167"/>
    </source>
</evidence>
<feature type="compositionally biased region" description="Basic and acidic residues" evidence="15">
    <location>
        <begin position="165"/>
        <end position="176"/>
    </location>
</feature>
<dbReference type="PANTHER" id="PTHR46913:SF1">
    <property type="entry name" value="RING-H2 FINGER PROTEIN ATL16"/>
    <property type="match status" value="1"/>
</dbReference>
<evidence type="ECO:0000256" key="16">
    <source>
        <dbReference type="SAM" id="Phobius"/>
    </source>
</evidence>
<comment type="subcellular location">
    <subcellularLocation>
        <location evidence="2">Membrane</location>
        <topology evidence="2">Single-pass membrane protein</topology>
    </subcellularLocation>
</comment>
<evidence type="ECO:0000256" key="5">
    <source>
        <dbReference type="ARBA" id="ARBA00022679"/>
    </source>
</evidence>
<evidence type="ECO:0000256" key="3">
    <source>
        <dbReference type="ARBA" id="ARBA00004906"/>
    </source>
</evidence>
<feature type="domain" description="RING-type" evidence="17">
    <location>
        <begin position="99"/>
        <end position="141"/>
    </location>
</feature>
<dbReference type="SUPFAM" id="SSF57850">
    <property type="entry name" value="RING/U-box"/>
    <property type="match status" value="1"/>
</dbReference>
<gene>
    <name evidence="18" type="ORF">CUMW_174940</name>
</gene>
<keyword evidence="8 14" id="KW-0863">Zinc-finger</keyword>
<keyword evidence="5" id="KW-0808">Transferase</keyword>
<dbReference type="InterPro" id="IPR013083">
    <property type="entry name" value="Znf_RING/FYVE/PHD"/>
</dbReference>
<name>A0A2H5PWU7_CITUN</name>
<keyword evidence="19" id="KW-1185">Reference proteome</keyword>
<comment type="caution">
    <text evidence="18">The sequence shown here is derived from an EMBL/GenBank/DDBJ whole genome shotgun (WGS) entry which is preliminary data.</text>
</comment>
<reference evidence="18 19" key="1">
    <citation type="journal article" date="2017" name="Front. Genet.">
        <title>Draft sequencing of the heterozygous diploid genome of Satsuma (Citrus unshiu Marc.) using a hybrid assembly approach.</title>
        <authorList>
            <person name="Shimizu T."/>
            <person name="Tanizawa Y."/>
            <person name="Mochizuki T."/>
            <person name="Nagasaki H."/>
            <person name="Yoshioka T."/>
            <person name="Toyoda A."/>
            <person name="Fujiyama A."/>
            <person name="Kaminuma E."/>
            <person name="Nakamura Y."/>
        </authorList>
    </citation>
    <scope>NUCLEOTIDE SEQUENCE [LARGE SCALE GENOMIC DNA]</scope>
    <source>
        <strain evidence="19">cv. Miyagawa wase</strain>
    </source>
</reference>
<evidence type="ECO:0000256" key="11">
    <source>
        <dbReference type="ARBA" id="ARBA00022989"/>
    </source>
</evidence>
<evidence type="ECO:0000256" key="9">
    <source>
        <dbReference type="ARBA" id="ARBA00022786"/>
    </source>
</evidence>
<dbReference type="CDD" id="cd16461">
    <property type="entry name" value="RING-H2_EL5-like"/>
    <property type="match status" value="1"/>
</dbReference>
<protein>
    <recommendedName>
        <fullName evidence="4">RING-type E3 ubiquitin transferase</fullName>
        <ecNumber evidence="4">2.3.2.27</ecNumber>
    </recommendedName>
</protein>
<dbReference type="Gene3D" id="3.30.40.10">
    <property type="entry name" value="Zinc/RING finger domain, C3HC4 (zinc finger)"/>
    <property type="match status" value="1"/>
</dbReference>
<keyword evidence="12 16" id="KW-0472">Membrane</keyword>
<dbReference type="PANTHER" id="PTHR46913">
    <property type="entry name" value="RING-H2 FINGER PROTEIN ATL16"/>
    <property type="match status" value="1"/>
</dbReference>
<evidence type="ECO:0000256" key="13">
    <source>
        <dbReference type="ARBA" id="ARBA00024209"/>
    </source>
</evidence>
<feature type="region of interest" description="Disordered" evidence="15">
    <location>
        <begin position="148"/>
        <end position="182"/>
    </location>
</feature>
<dbReference type="GO" id="GO:0061630">
    <property type="term" value="F:ubiquitin protein ligase activity"/>
    <property type="evidence" value="ECO:0007669"/>
    <property type="project" value="UniProtKB-EC"/>
</dbReference>
<dbReference type="EC" id="2.3.2.27" evidence="4"/>
<dbReference type="InterPro" id="IPR044600">
    <property type="entry name" value="ATL1/ATL16-like"/>
</dbReference>
<keyword evidence="10" id="KW-0862">Zinc</keyword>
<dbReference type="GO" id="GO:0008270">
    <property type="term" value="F:zinc ion binding"/>
    <property type="evidence" value="ECO:0007669"/>
    <property type="project" value="UniProtKB-KW"/>
</dbReference>
<keyword evidence="7" id="KW-0479">Metal-binding</keyword>
<dbReference type="Proteomes" id="UP000236630">
    <property type="component" value="Unassembled WGS sequence"/>
</dbReference>
<evidence type="ECO:0000256" key="10">
    <source>
        <dbReference type="ARBA" id="ARBA00022833"/>
    </source>
</evidence>
<evidence type="ECO:0000256" key="15">
    <source>
        <dbReference type="SAM" id="MobiDB-lite"/>
    </source>
</evidence>
<comment type="pathway">
    <text evidence="3">Protein modification; protein ubiquitination.</text>
</comment>
<dbReference type="InterPro" id="IPR001841">
    <property type="entry name" value="Znf_RING"/>
</dbReference>
<keyword evidence="11 16" id="KW-1133">Transmembrane helix</keyword>
<dbReference type="GO" id="GO:0016020">
    <property type="term" value="C:membrane"/>
    <property type="evidence" value="ECO:0007669"/>
    <property type="project" value="UniProtKB-SubCell"/>
</dbReference>
<evidence type="ECO:0000256" key="1">
    <source>
        <dbReference type="ARBA" id="ARBA00000900"/>
    </source>
</evidence>
<accession>A0A2H5PWU7</accession>
<dbReference type="UniPathway" id="UPA00143"/>
<evidence type="ECO:0000259" key="17">
    <source>
        <dbReference type="PROSITE" id="PS50089"/>
    </source>
</evidence>